<evidence type="ECO:0000256" key="5">
    <source>
        <dbReference type="ARBA" id="ARBA00023136"/>
    </source>
</evidence>
<accession>A0ABM6PR38</accession>
<feature type="transmembrane region" description="Helical" evidence="6">
    <location>
        <begin position="241"/>
        <end position="261"/>
    </location>
</feature>
<evidence type="ECO:0000256" key="4">
    <source>
        <dbReference type="ARBA" id="ARBA00022989"/>
    </source>
</evidence>
<evidence type="ECO:0000313" key="7">
    <source>
        <dbReference type="EMBL" id="ATP59683.1"/>
    </source>
</evidence>
<feature type="transmembrane region" description="Helical" evidence="6">
    <location>
        <begin position="160"/>
        <end position="183"/>
    </location>
</feature>
<protein>
    <recommendedName>
        <fullName evidence="9">Amino acid permease</fullName>
    </recommendedName>
</protein>
<feature type="transmembrane region" description="Helical" evidence="6">
    <location>
        <begin position="281"/>
        <end position="301"/>
    </location>
</feature>
<dbReference type="EMBL" id="CP024161">
    <property type="protein sequence ID" value="ATP59683.1"/>
    <property type="molecule type" value="Genomic_DNA"/>
</dbReference>
<keyword evidence="8" id="KW-1185">Reference proteome</keyword>
<evidence type="ECO:0000313" key="8">
    <source>
        <dbReference type="Proteomes" id="UP000224629"/>
    </source>
</evidence>
<feature type="transmembrane region" description="Helical" evidence="6">
    <location>
        <begin position="97"/>
        <end position="121"/>
    </location>
</feature>
<keyword evidence="3 6" id="KW-0812">Transmembrane</keyword>
<name>A0ABM6PR38_9BACT</name>
<dbReference type="RefSeq" id="WP_099451923.1">
    <property type="nucleotide sequence ID" value="NZ_CP024161.1"/>
</dbReference>
<dbReference type="InterPro" id="IPR050367">
    <property type="entry name" value="APC_superfamily"/>
</dbReference>
<dbReference type="Pfam" id="PF13520">
    <property type="entry name" value="AA_permease_2"/>
    <property type="match status" value="1"/>
</dbReference>
<feature type="transmembrane region" description="Helical" evidence="6">
    <location>
        <begin position="208"/>
        <end position="229"/>
    </location>
</feature>
<evidence type="ECO:0000256" key="2">
    <source>
        <dbReference type="ARBA" id="ARBA00022475"/>
    </source>
</evidence>
<feature type="transmembrane region" description="Helical" evidence="6">
    <location>
        <begin position="338"/>
        <end position="359"/>
    </location>
</feature>
<gene>
    <name evidence="7" type="ORF">CSW10_01895</name>
</gene>
<feature type="transmembrane region" description="Helical" evidence="6">
    <location>
        <begin position="42"/>
        <end position="63"/>
    </location>
</feature>
<feature type="transmembrane region" description="Helical" evidence="6">
    <location>
        <begin position="379"/>
        <end position="400"/>
    </location>
</feature>
<dbReference type="PIRSF" id="PIRSF006060">
    <property type="entry name" value="AA_transporter"/>
    <property type="match status" value="1"/>
</dbReference>
<keyword evidence="2" id="KW-1003">Cell membrane</keyword>
<evidence type="ECO:0000256" key="6">
    <source>
        <dbReference type="SAM" id="Phobius"/>
    </source>
</evidence>
<reference evidence="7" key="1">
    <citation type="submission" date="2017-10" db="EMBL/GenBank/DDBJ databases">
        <title>Genome-wide analysis of the first isolated strain mycoplasma dispar GS01.</title>
        <authorList>
            <person name="Hao H."/>
            <person name="Chen S."/>
            <person name="Zhao P."/>
            <person name="Chu Y."/>
            <person name="Liu Y."/>
        </authorList>
    </citation>
    <scope>NUCLEOTIDE SEQUENCE [LARGE SCALE GENOMIC DNA]</scope>
    <source>
        <strain evidence="7">GS01</strain>
    </source>
</reference>
<evidence type="ECO:0008006" key="9">
    <source>
        <dbReference type="Google" id="ProtNLM"/>
    </source>
</evidence>
<dbReference type="PANTHER" id="PTHR42770">
    <property type="entry name" value="AMINO ACID TRANSPORTER-RELATED"/>
    <property type="match status" value="1"/>
</dbReference>
<keyword evidence="5 6" id="KW-0472">Membrane</keyword>
<proteinExistence type="predicted"/>
<feature type="transmembrane region" description="Helical" evidence="6">
    <location>
        <begin position="9"/>
        <end position="30"/>
    </location>
</feature>
<feature type="transmembrane region" description="Helical" evidence="6">
    <location>
        <begin position="133"/>
        <end position="153"/>
    </location>
</feature>
<feature type="transmembrane region" description="Helical" evidence="6">
    <location>
        <begin position="470"/>
        <end position="491"/>
    </location>
</feature>
<sequence length="531" mass="58471">MSLKSSRKLGFFAALSMLVGSVVGIGIFFKNNSVANATGHNGYAWLFAWIIGGIISLFSAISFSEISFLKQTKLNGLANWAYQTAGKKAGYGVLFNYGFYYLGMLTLILGIYVSEITIWFIETVSGSAISLPFYVHLIIGTVFVAFFTALNYLSVKVSGYIALVTTILKFIPLIFAVFTGILFPKTYNAGGSNAFIQTSENAFDFSKLVLALPAVLFAYDSFLSVGSIHNKVEKANKRVPLIITVGMIIIVIVYTLIGLSSALHNKGTITSLIQDVFPKSAANSISIFVAFFLLISTYGVTNSINASFVNQITDLVKLNAIVGAFSLRKKFSAEKTTILYLFITLLFWALIIYIPSVAIPLPKEKGDGSGFGSDVIADAMSNFPSLIFFGVYTTIIVAYSRKKHQLVDPSKQINKYLFWISAVISSLLTVIAIVAFIYSQIYAVATKINQNSGAGAFQTNGLILTNFGNFFIFLFNLFIFTTFPFINHFLIKAVDKIDVLKNFDEKEIEISQNETDLHSSENPKETFWQNV</sequence>
<dbReference type="Proteomes" id="UP000224629">
    <property type="component" value="Chromosome"/>
</dbReference>
<dbReference type="PANTHER" id="PTHR42770:SF7">
    <property type="entry name" value="MEMBRANE PROTEIN"/>
    <property type="match status" value="1"/>
</dbReference>
<dbReference type="InterPro" id="IPR002293">
    <property type="entry name" value="AA/rel_permease1"/>
</dbReference>
<feature type="transmembrane region" description="Helical" evidence="6">
    <location>
        <begin position="416"/>
        <end position="438"/>
    </location>
</feature>
<evidence type="ECO:0000256" key="1">
    <source>
        <dbReference type="ARBA" id="ARBA00004651"/>
    </source>
</evidence>
<organism evidence="7 8">
    <name type="scientific">Mesomycoplasma dispar</name>
    <dbReference type="NCBI Taxonomy" id="86660"/>
    <lineage>
        <taxon>Bacteria</taxon>
        <taxon>Bacillati</taxon>
        <taxon>Mycoplasmatota</taxon>
        <taxon>Mycoplasmoidales</taxon>
        <taxon>Metamycoplasmataceae</taxon>
        <taxon>Mesomycoplasma</taxon>
    </lineage>
</organism>
<comment type="subcellular location">
    <subcellularLocation>
        <location evidence="1">Cell membrane</location>
        <topology evidence="1">Multi-pass membrane protein</topology>
    </subcellularLocation>
</comment>
<keyword evidence="4 6" id="KW-1133">Transmembrane helix</keyword>
<dbReference type="Gene3D" id="1.20.1740.10">
    <property type="entry name" value="Amino acid/polyamine transporter I"/>
    <property type="match status" value="1"/>
</dbReference>
<evidence type="ECO:0000256" key="3">
    <source>
        <dbReference type="ARBA" id="ARBA00022692"/>
    </source>
</evidence>